<dbReference type="SUPFAM" id="SSF56059">
    <property type="entry name" value="Glutathione synthetase ATP-binding domain-like"/>
    <property type="match status" value="1"/>
</dbReference>
<dbReference type="Proteomes" id="UP000218899">
    <property type="component" value="Chromosome"/>
</dbReference>
<keyword evidence="2" id="KW-1185">Reference proteome</keyword>
<evidence type="ECO:0000313" key="1">
    <source>
        <dbReference type="EMBL" id="BAU46985.1"/>
    </source>
</evidence>
<sequence>MSTVPPVIDQSQLAGALNAGCACRMVDPKQLWLQLEAALADPRIRDLAVDRPHLFASTAVFLTPDEVGHMSRVIRAIESVVALPAYRDAVLARAPAVARPEWGPRGAFLGYDFHLGADGPRLIEINTNAGGPLLNVVLTGAHRACCADIEPLLSGPRPGALEAAFLDMFTREWRLQRGNTPLRRVAIVDDAPAVQYLYPEFLLFERLFQGAGFETVVADAGELTFRDGALRYGDEPIDLVYNRVTDFYFDQPEHAALRDAYFAGAVVVTPHPRTHALYADKRNLALLTDAARLKSWGVNEESLRTLRRGIAETVLVNEADADALWAARRRLFFKPAAGFGSRAAYRGDKLTRRVWDEIRRGDYVAQALIPPTERRVPDGEAPLKFDVRNYVYDGEVQLLAARLYQGQTTNFRTTGGGFAPAFVVTPALTAIPNPQRCGQD</sequence>
<dbReference type="KEGG" id="sva:SVA_0403"/>
<evidence type="ECO:0008006" key="3">
    <source>
        <dbReference type="Google" id="ProtNLM"/>
    </source>
</evidence>
<dbReference type="RefSeq" id="WP_096458049.1">
    <property type="nucleotide sequence ID" value="NZ_AP014936.1"/>
</dbReference>
<name>A0A1B4V162_9GAMM</name>
<reference evidence="1 2" key="1">
    <citation type="submission" date="2015-08" db="EMBL/GenBank/DDBJ databases">
        <title>Complete genome sequence of Sulfurifustis variabilis.</title>
        <authorList>
            <person name="Miura A."/>
            <person name="Kojima H."/>
            <person name="Fukui M."/>
        </authorList>
    </citation>
    <scope>NUCLEOTIDE SEQUENCE [LARGE SCALE GENOMIC DNA]</scope>
    <source>
        <strain evidence="2">skN76</strain>
    </source>
</reference>
<protein>
    <recommendedName>
        <fullName evidence="3">Circularly permuted ATPgrasp domain-containing protein</fullName>
    </recommendedName>
</protein>
<gene>
    <name evidence="1" type="ORF">SVA_0403</name>
</gene>
<organism evidence="1 2">
    <name type="scientific">Sulfurifustis variabilis</name>
    <dbReference type="NCBI Taxonomy" id="1675686"/>
    <lineage>
        <taxon>Bacteria</taxon>
        <taxon>Pseudomonadati</taxon>
        <taxon>Pseudomonadota</taxon>
        <taxon>Gammaproteobacteria</taxon>
        <taxon>Acidiferrobacterales</taxon>
        <taxon>Acidiferrobacteraceae</taxon>
        <taxon>Sulfurifustis</taxon>
    </lineage>
</organism>
<dbReference type="EMBL" id="AP014936">
    <property type="protein sequence ID" value="BAU46985.1"/>
    <property type="molecule type" value="Genomic_DNA"/>
</dbReference>
<proteinExistence type="predicted"/>
<dbReference type="OrthoDB" id="344992at2"/>
<accession>A0A1B4V162</accession>
<dbReference type="AlphaFoldDB" id="A0A1B4V162"/>
<evidence type="ECO:0000313" key="2">
    <source>
        <dbReference type="Proteomes" id="UP000218899"/>
    </source>
</evidence>